<evidence type="ECO:0000313" key="3">
    <source>
        <dbReference type="Proteomes" id="UP001153269"/>
    </source>
</evidence>
<evidence type="ECO:0000256" key="1">
    <source>
        <dbReference type="SAM" id="MobiDB-lite"/>
    </source>
</evidence>
<dbReference type="Proteomes" id="UP001153269">
    <property type="component" value="Unassembled WGS sequence"/>
</dbReference>
<comment type="caution">
    <text evidence="2">The sequence shown here is derived from an EMBL/GenBank/DDBJ whole genome shotgun (WGS) entry which is preliminary data.</text>
</comment>
<dbReference type="EMBL" id="CADEAL010001224">
    <property type="protein sequence ID" value="CAB1430332.1"/>
    <property type="molecule type" value="Genomic_DNA"/>
</dbReference>
<feature type="region of interest" description="Disordered" evidence="1">
    <location>
        <begin position="165"/>
        <end position="186"/>
    </location>
</feature>
<feature type="region of interest" description="Disordered" evidence="1">
    <location>
        <begin position="201"/>
        <end position="231"/>
    </location>
</feature>
<evidence type="ECO:0000313" key="2">
    <source>
        <dbReference type="EMBL" id="CAB1430332.1"/>
    </source>
</evidence>
<reference evidence="2" key="1">
    <citation type="submission" date="2020-03" db="EMBL/GenBank/DDBJ databases">
        <authorList>
            <person name="Weist P."/>
        </authorList>
    </citation>
    <scope>NUCLEOTIDE SEQUENCE</scope>
</reference>
<organism evidence="2 3">
    <name type="scientific">Pleuronectes platessa</name>
    <name type="common">European plaice</name>
    <dbReference type="NCBI Taxonomy" id="8262"/>
    <lineage>
        <taxon>Eukaryota</taxon>
        <taxon>Metazoa</taxon>
        <taxon>Chordata</taxon>
        <taxon>Craniata</taxon>
        <taxon>Vertebrata</taxon>
        <taxon>Euteleostomi</taxon>
        <taxon>Actinopterygii</taxon>
        <taxon>Neopterygii</taxon>
        <taxon>Teleostei</taxon>
        <taxon>Neoteleostei</taxon>
        <taxon>Acanthomorphata</taxon>
        <taxon>Carangaria</taxon>
        <taxon>Pleuronectiformes</taxon>
        <taxon>Pleuronectoidei</taxon>
        <taxon>Pleuronectidae</taxon>
        <taxon>Pleuronectes</taxon>
    </lineage>
</organism>
<gene>
    <name evidence="2" type="ORF">PLEPLA_LOCUS18314</name>
</gene>
<proteinExistence type="predicted"/>
<dbReference type="AlphaFoldDB" id="A0A9N7UH32"/>
<keyword evidence="3" id="KW-1185">Reference proteome</keyword>
<sequence>MAVRSKSPPCPWNHLDDDTSCIIRLEVQRAPDEGDAAYQQQCGISSPPDARLRNSNAIDSQLIFPQRGSHNKNFIFFSGHPAERGDSCRTSRRRAEETDGWMWINGSLTHCTLFFRCAQTEPDSVLPGSCLAECDVSPGNKRLSSLPLPGSGAAQLLIGALIREGSGPRDPRLPGSTVILGPPGDKSDSLTLMLPARALRAPASTGTMRIGEKAESTPRLNQGSRDGTGKR</sequence>
<name>A0A9N7UH32_PLEPL</name>
<protein>
    <submittedName>
        <fullName evidence="2">Uncharacterized protein</fullName>
    </submittedName>
</protein>
<accession>A0A9N7UH32</accession>